<dbReference type="Pfam" id="PF11754">
    <property type="entry name" value="Velvet"/>
    <property type="match status" value="1"/>
</dbReference>
<evidence type="ECO:0000313" key="8">
    <source>
        <dbReference type="Proteomes" id="UP001648503"/>
    </source>
</evidence>
<evidence type="ECO:0000256" key="3">
    <source>
        <dbReference type="ARBA" id="ARBA00023163"/>
    </source>
</evidence>
<proteinExistence type="predicted"/>
<dbReference type="InterPro" id="IPR038491">
    <property type="entry name" value="Velvet_dom_sf"/>
</dbReference>
<evidence type="ECO:0000256" key="5">
    <source>
        <dbReference type="SAM" id="MobiDB-lite"/>
    </source>
</evidence>
<comment type="caution">
    <text evidence="7">The sequence shown here is derived from an EMBL/GenBank/DDBJ whole genome shotgun (WGS) entry which is preliminary data.</text>
</comment>
<dbReference type="PANTHER" id="PTHR33572">
    <property type="entry name" value="SPORE DEVELOPMENT REGULATOR VOSA"/>
    <property type="match status" value="1"/>
</dbReference>
<evidence type="ECO:0000313" key="7">
    <source>
        <dbReference type="EMBL" id="KAH6595720.1"/>
    </source>
</evidence>
<feature type="region of interest" description="Disordered" evidence="5">
    <location>
        <begin position="20"/>
        <end position="64"/>
    </location>
</feature>
<dbReference type="PANTHER" id="PTHR33572:SF18">
    <property type="entry name" value="SPORE DEVELOPMENT REGULATOR VOSA"/>
    <property type="match status" value="1"/>
</dbReference>
<dbReference type="InterPro" id="IPR037525">
    <property type="entry name" value="Velvet_dom"/>
</dbReference>
<accession>A0ABQ8FFF1</accession>
<feature type="region of interest" description="Disordered" evidence="5">
    <location>
        <begin position="382"/>
        <end position="403"/>
    </location>
</feature>
<dbReference type="InterPro" id="IPR021740">
    <property type="entry name" value="Velvet"/>
</dbReference>
<evidence type="ECO:0000259" key="6">
    <source>
        <dbReference type="PROSITE" id="PS51821"/>
    </source>
</evidence>
<evidence type="ECO:0000256" key="1">
    <source>
        <dbReference type="ARBA" id="ARBA00004123"/>
    </source>
</evidence>
<gene>
    <name evidence="7" type="ORF">BASA50_005621</name>
</gene>
<dbReference type="EMBL" id="JAFCIX010000279">
    <property type="protein sequence ID" value="KAH6595720.1"/>
    <property type="molecule type" value="Genomic_DNA"/>
</dbReference>
<comment type="subcellular location">
    <subcellularLocation>
        <location evidence="1">Nucleus</location>
    </subcellularLocation>
</comment>
<protein>
    <recommendedName>
        <fullName evidence="6">Velvet domain-containing protein</fullName>
    </recommendedName>
</protein>
<feature type="region of interest" description="Disordered" evidence="5">
    <location>
        <begin position="339"/>
        <end position="367"/>
    </location>
</feature>
<feature type="compositionally biased region" description="Polar residues" evidence="5">
    <location>
        <begin position="45"/>
        <end position="63"/>
    </location>
</feature>
<feature type="compositionally biased region" description="Basic and acidic residues" evidence="5">
    <location>
        <begin position="102"/>
        <end position="113"/>
    </location>
</feature>
<feature type="domain" description="Velvet" evidence="6">
    <location>
        <begin position="149"/>
        <end position="542"/>
    </location>
</feature>
<keyword evidence="8" id="KW-1185">Reference proteome</keyword>
<name>A0ABQ8FFF1_9FUNG</name>
<organism evidence="7 8">
    <name type="scientific">Batrachochytrium salamandrivorans</name>
    <dbReference type="NCBI Taxonomy" id="1357716"/>
    <lineage>
        <taxon>Eukaryota</taxon>
        <taxon>Fungi</taxon>
        <taxon>Fungi incertae sedis</taxon>
        <taxon>Chytridiomycota</taxon>
        <taxon>Chytridiomycota incertae sedis</taxon>
        <taxon>Chytridiomycetes</taxon>
        <taxon>Rhizophydiales</taxon>
        <taxon>Rhizophydiales incertae sedis</taxon>
        <taxon>Batrachochytrium</taxon>
    </lineage>
</organism>
<reference evidence="7 8" key="1">
    <citation type="submission" date="2021-02" db="EMBL/GenBank/DDBJ databases">
        <title>Variation within the Batrachochytrium salamandrivorans European outbreak.</title>
        <authorList>
            <person name="Kelly M."/>
            <person name="Pasmans F."/>
            <person name="Shea T.P."/>
            <person name="Munoz J.F."/>
            <person name="Carranza S."/>
            <person name="Cuomo C.A."/>
            <person name="Martel A."/>
        </authorList>
    </citation>
    <scope>NUCLEOTIDE SEQUENCE [LARGE SCALE GENOMIC DNA]</scope>
    <source>
        <strain evidence="7 8">AMFP18/2</strain>
    </source>
</reference>
<sequence>MDQHLADTVLLSSDMTISDRVPLELPPSHTQQRPTLCPERPQLPSFPTQWPNSLSIHQQTTEMSRLEESNPLFMQLLQQQQQKPLPPSQSNQRRQSTIGPNDHNHESFDRDSTQLDLPSDHSLWMPQTTNHYHQDDHKQMEPKDFNSHPPGSCCYQAFIIQQPVQTRSSGLSHKGPTLFPIEPCIAVKLQRVSHANCTDCSNSLIPDTASLVAHAYLLSEDGKMDLSNFTRSFEELDPYPDGESVNISHQMDSGERRRMSINNIVRYPSHVGDTTETSPNGVTGDHNQTIQFTNTVTPTTSSQQTLYQPVLVGHSTMQGAADACPPSMGYQAYNHNYEVTSNEDPTNATTQQSRSSSSHPKANGNIAILPTLVNRDTKYLPEESRHRTGSVPDLKKSTPTSSQKNMITEWGLRVDEEDTSWVDVTNRVLFSSTPQRSEQTLCGNHVAAADIATGQDISRGVFFFFPDLGIRVAGNFRIHIVISKTTVVPKGSAEPSQPKSTFITEAITDPFLSLTPSAWQGHYKPTALSKHFAQQGVRIPLYKTRRKYNRRGD</sequence>
<dbReference type="Gene3D" id="2.60.40.3960">
    <property type="entry name" value="Velvet domain"/>
    <property type="match status" value="1"/>
</dbReference>
<feature type="compositionally biased region" description="Polar residues" evidence="5">
    <location>
        <begin position="339"/>
        <end position="360"/>
    </location>
</feature>
<dbReference type="PROSITE" id="PS51821">
    <property type="entry name" value="VELVET"/>
    <property type="match status" value="1"/>
</dbReference>
<dbReference type="Proteomes" id="UP001648503">
    <property type="component" value="Unassembled WGS sequence"/>
</dbReference>
<keyword evidence="3" id="KW-0804">Transcription</keyword>
<evidence type="ECO:0000256" key="2">
    <source>
        <dbReference type="ARBA" id="ARBA00023015"/>
    </source>
</evidence>
<evidence type="ECO:0000256" key="4">
    <source>
        <dbReference type="ARBA" id="ARBA00023242"/>
    </source>
</evidence>
<keyword evidence="2" id="KW-0805">Transcription regulation</keyword>
<feature type="region of interest" description="Disordered" evidence="5">
    <location>
        <begin position="79"/>
        <end position="128"/>
    </location>
</feature>
<feature type="compositionally biased region" description="Low complexity" evidence="5">
    <location>
        <begin position="79"/>
        <end position="92"/>
    </location>
</feature>
<keyword evidence="4" id="KW-0539">Nucleus</keyword>